<evidence type="ECO:0000256" key="1">
    <source>
        <dbReference type="ARBA" id="ARBA00022857"/>
    </source>
</evidence>
<keyword evidence="1" id="KW-0521">NADP</keyword>
<dbReference type="HOGENOM" id="CLU_010194_1_1_1"/>
<dbReference type="Gene3D" id="3.40.50.720">
    <property type="entry name" value="NAD(P)-binding Rossmann-like Domain"/>
    <property type="match status" value="1"/>
</dbReference>
<dbReference type="EC" id="1.1.1.206" evidence="5"/>
<evidence type="ECO:0000256" key="2">
    <source>
        <dbReference type="ARBA" id="ARBA00023002"/>
    </source>
</evidence>
<dbReference type="EnsemblPlants" id="KEH22982">
    <property type="protein sequence ID" value="KEH22982"/>
    <property type="gene ID" value="MTR_7g063390"/>
</dbReference>
<proteinExistence type="inferred from homology"/>
<dbReference type="InterPro" id="IPR045000">
    <property type="entry name" value="TR"/>
</dbReference>
<dbReference type="GO" id="GO:0050356">
    <property type="term" value="F:tropine dehydrogenase activity"/>
    <property type="evidence" value="ECO:0007669"/>
    <property type="project" value="UniProtKB-EC"/>
</dbReference>
<organism evidence="4 7">
    <name type="scientific">Medicago truncatula</name>
    <name type="common">Barrel medic</name>
    <name type="synonym">Medicago tribuloides</name>
    <dbReference type="NCBI Taxonomy" id="3880"/>
    <lineage>
        <taxon>Eukaryota</taxon>
        <taxon>Viridiplantae</taxon>
        <taxon>Streptophyta</taxon>
        <taxon>Embryophyta</taxon>
        <taxon>Tracheophyta</taxon>
        <taxon>Spermatophyta</taxon>
        <taxon>Magnoliopsida</taxon>
        <taxon>eudicotyledons</taxon>
        <taxon>Gunneridae</taxon>
        <taxon>Pentapetalae</taxon>
        <taxon>rosids</taxon>
        <taxon>fabids</taxon>
        <taxon>Fabales</taxon>
        <taxon>Fabaceae</taxon>
        <taxon>Papilionoideae</taxon>
        <taxon>50 kb inversion clade</taxon>
        <taxon>NPAAA clade</taxon>
        <taxon>Hologalegina</taxon>
        <taxon>IRL clade</taxon>
        <taxon>Trifolieae</taxon>
        <taxon>Medicago</taxon>
    </lineage>
</organism>
<dbReference type="EMBL" id="CM001223">
    <property type="protein sequence ID" value="KEH22982.1"/>
    <property type="molecule type" value="Genomic_DNA"/>
</dbReference>
<reference evidence="4 7" key="2">
    <citation type="journal article" date="2014" name="BMC Genomics">
        <title>An improved genome release (version Mt4.0) for the model legume Medicago truncatula.</title>
        <authorList>
            <person name="Tang H."/>
            <person name="Krishnakumar V."/>
            <person name="Bidwell S."/>
            <person name="Rosen B."/>
            <person name="Chan A."/>
            <person name="Zhou S."/>
            <person name="Gentzbittel L."/>
            <person name="Childs K.L."/>
            <person name="Yandell M."/>
            <person name="Gundlach H."/>
            <person name="Mayer K.F."/>
            <person name="Schwartz D.C."/>
            <person name="Town C.D."/>
        </authorList>
    </citation>
    <scope>GENOME REANNOTATION</scope>
    <source>
        <strain evidence="4">A17</strain>
        <strain evidence="6 7">cv. Jemalong A17</strain>
    </source>
</reference>
<dbReference type="Gramene" id="rna40637">
    <property type="protein sequence ID" value="RHN46191.1"/>
    <property type="gene ID" value="gene40637"/>
</dbReference>
<reference evidence="8" key="4">
    <citation type="journal article" date="2018" name="Nat. Plants">
        <title>Whole-genome landscape of Medicago truncatula symbiotic genes.</title>
        <authorList>
            <person name="Pecrix Y."/>
            <person name="Staton S.E."/>
            <person name="Sallet E."/>
            <person name="Lelandais-Briere C."/>
            <person name="Moreau S."/>
            <person name="Carrere S."/>
            <person name="Blein T."/>
            <person name="Jardinaud M.F."/>
            <person name="Latrasse D."/>
            <person name="Zouine M."/>
            <person name="Zahm M."/>
            <person name="Kreplak J."/>
            <person name="Mayjonade B."/>
            <person name="Satge C."/>
            <person name="Perez M."/>
            <person name="Cauet S."/>
            <person name="Marande W."/>
            <person name="Chantry-Darmon C."/>
            <person name="Lopez-Roques C."/>
            <person name="Bouchez O."/>
            <person name="Berard A."/>
            <person name="Debelle F."/>
            <person name="Munos S."/>
            <person name="Bendahmane A."/>
            <person name="Berges H."/>
            <person name="Niebel A."/>
            <person name="Buitink J."/>
            <person name="Frugier F."/>
            <person name="Benhamed M."/>
            <person name="Crespi M."/>
            <person name="Gouzy J."/>
            <person name="Gamas P."/>
        </authorList>
    </citation>
    <scope>NUCLEOTIDE SEQUENCE [LARGE SCALE GENOMIC DNA]</scope>
    <source>
        <strain evidence="8">cv. Jemalong A17</strain>
    </source>
</reference>
<dbReference type="STRING" id="3880.A0A072U041"/>
<sequence length="266" mass="28483">MAETKLSSFKDQRWSLQGMTALVTGGTRGLGYAIVEELAEFGASVHICARNQDDINKCLEEWKGKGFCVTGSTCDLLFREQREKLMETVASTFQGKLNILVNNAGIFTPKPIMDYTDEDIASTIGTNFVSSYHLCQLAHPLLKQSGYGSIVYISSISGLKALPFVSVYAASKGAMNQCTKNLALEWAKDNIRANVVAPGPVMTLLLENAMKLVAGVDNAIKDIVSQTPGGRIGEPKDISGLVAFLCLPAASHITGQIIAADGGFTI</sequence>
<dbReference type="OrthoDB" id="417891at2759"/>
<dbReference type="PANTHER" id="PTHR42898">
    <property type="entry name" value="TROPINONE REDUCTASE"/>
    <property type="match status" value="1"/>
</dbReference>
<keyword evidence="7" id="KW-1185">Reference proteome</keyword>
<dbReference type="PANTHER" id="PTHR42898:SF101">
    <property type="entry name" value="ENOYL-(ACYL CARRIER) REDUCTASE"/>
    <property type="match status" value="1"/>
</dbReference>
<reference evidence="4 7" key="1">
    <citation type="journal article" date="2011" name="Nature">
        <title>The Medicago genome provides insight into the evolution of rhizobial symbioses.</title>
        <authorList>
            <person name="Young N.D."/>
            <person name="Debelle F."/>
            <person name="Oldroyd G.E."/>
            <person name="Geurts R."/>
            <person name="Cannon S.B."/>
            <person name="Udvardi M.K."/>
            <person name="Benedito V.A."/>
            <person name="Mayer K.F."/>
            <person name="Gouzy J."/>
            <person name="Schoof H."/>
            <person name="Van de Peer Y."/>
            <person name="Proost S."/>
            <person name="Cook D.R."/>
            <person name="Meyers B.C."/>
            <person name="Spannagl M."/>
            <person name="Cheung F."/>
            <person name="De Mita S."/>
            <person name="Krishnakumar V."/>
            <person name="Gundlach H."/>
            <person name="Zhou S."/>
            <person name="Mudge J."/>
            <person name="Bharti A.K."/>
            <person name="Murray J.D."/>
            <person name="Naoumkina M.A."/>
            <person name="Rosen B."/>
            <person name="Silverstein K.A."/>
            <person name="Tang H."/>
            <person name="Rombauts S."/>
            <person name="Zhao P.X."/>
            <person name="Zhou P."/>
            <person name="Barbe V."/>
            <person name="Bardou P."/>
            <person name="Bechner M."/>
            <person name="Bellec A."/>
            <person name="Berger A."/>
            <person name="Berges H."/>
            <person name="Bidwell S."/>
            <person name="Bisseling T."/>
            <person name="Choisne N."/>
            <person name="Couloux A."/>
            <person name="Denny R."/>
            <person name="Deshpande S."/>
            <person name="Dai X."/>
            <person name="Doyle J.J."/>
            <person name="Dudez A.M."/>
            <person name="Farmer A.D."/>
            <person name="Fouteau S."/>
            <person name="Franken C."/>
            <person name="Gibelin C."/>
            <person name="Gish J."/>
            <person name="Goldstein S."/>
            <person name="Gonzalez A.J."/>
            <person name="Green P.J."/>
            <person name="Hallab A."/>
            <person name="Hartog M."/>
            <person name="Hua A."/>
            <person name="Humphray S.J."/>
            <person name="Jeong D.H."/>
            <person name="Jing Y."/>
            <person name="Jocker A."/>
            <person name="Kenton S.M."/>
            <person name="Kim D.J."/>
            <person name="Klee K."/>
            <person name="Lai H."/>
            <person name="Lang C."/>
            <person name="Lin S."/>
            <person name="Macmil S.L."/>
            <person name="Magdelenat G."/>
            <person name="Matthews L."/>
            <person name="McCorrison J."/>
            <person name="Monaghan E.L."/>
            <person name="Mun J.H."/>
            <person name="Najar F.Z."/>
            <person name="Nicholson C."/>
            <person name="Noirot C."/>
            <person name="O'Bleness M."/>
            <person name="Paule C.R."/>
            <person name="Poulain J."/>
            <person name="Prion F."/>
            <person name="Qin B."/>
            <person name="Qu C."/>
            <person name="Retzel E.F."/>
            <person name="Riddle C."/>
            <person name="Sallet E."/>
            <person name="Samain S."/>
            <person name="Samson N."/>
            <person name="Sanders I."/>
            <person name="Saurat O."/>
            <person name="Scarpelli C."/>
            <person name="Schiex T."/>
            <person name="Segurens B."/>
            <person name="Severin A.J."/>
            <person name="Sherrier D.J."/>
            <person name="Shi R."/>
            <person name="Sims S."/>
            <person name="Singer S.R."/>
            <person name="Sinharoy S."/>
            <person name="Sterck L."/>
            <person name="Viollet A."/>
            <person name="Wang B.B."/>
            <person name="Wang K."/>
            <person name="Wang M."/>
            <person name="Wang X."/>
            <person name="Warfsmann J."/>
            <person name="Weissenbach J."/>
            <person name="White D.D."/>
            <person name="White J.D."/>
            <person name="Wiley G.B."/>
            <person name="Wincker P."/>
            <person name="Xing Y."/>
            <person name="Yang L."/>
            <person name="Yao Z."/>
            <person name="Ying F."/>
            <person name="Zhai J."/>
            <person name="Zhou L."/>
            <person name="Zuber A."/>
            <person name="Denarie J."/>
            <person name="Dixon R.A."/>
            <person name="May G.D."/>
            <person name="Schwartz D.C."/>
            <person name="Rogers J."/>
            <person name="Quetier F."/>
            <person name="Town C.D."/>
            <person name="Roe B.A."/>
        </authorList>
    </citation>
    <scope>NUCLEOTIDE SEQUENCE [LARGE SCALE GENOMIC DNA]</scope>
    <source>
        <strain evidence="4">A17</strain>
        <strain evidence="6 7">cv. Jemalong A17</strain>
    </source>
</reference>
<evidence type="ECO:0000313" key="7">
    <source>
        <dbReference type="Proteomes" id="UP000002051"/>
    </source>
</evidence>
<dbReference type="InterPro" id="IPR036291">
    <property type="entry name" value="NAD(P)-bd_dom_sf"/>
</dbReference>
<comment type="similarity">
    <text evidence="3">Belongs to the short-chain dehydrogenases/reductases (SDR) family. SDR65C subfamily.</text>
</comment>
<evidence type="ECO:0000313" key="6">
    <source>
        <dbReference type="EnsemblPlants" id="KEH22982"/>
    </source>
</evidence>
<dbReference type="AlphaFoldDB" id="A0A072U041"/>
<accession>A0A072U041</accession>
<dbReference type="Pfam" id="PF13561">
    <property type="entry name" value="adh_short_C2"/>
    <property type="match status" value="1"/>
</dbReference>
<dbReference type="EMBL" id="PSQE01000007">
    <property type="protein sequence ID" value="RHN46191.1"/>
    <property type="molecule type" value="Genomic_DNA"/>
</dbReference>
<protein>
    <submittedName>
        <fullName evidence="4">Enoyl-(Acyl carrier) reductase</fullName>
    </submittedName>
    <submittedName>
        <fullName evidence="5">Putative tropinone reductase I</fullName>
        <ecNumber evidence="5">1.1.1.206</ecNumber>
    </submittedName>
</protein>
<dbReference type="Proteomes" id="UP000265566">
    <property type="component" value="Chromosome 7"/>
</dbReference>
<dbReference type="InterPro" id="IPR002347">
    <property type="entry name" value="SDR_fam"/>
</dbReference>
<keyword evidence="2 5" id="KW-0560">Oxidoreductase</keyword>
<reference evidence="5" key="5">
    <citation type="journal article" date="2018" name="Nat. Plants">
        <title>Whole-genome landscape of Medicago truncatula symbiotic genes.</title>
        <authorList>
            <person name="Pecrix Y."/>
            <person name="Gamas P."/>
            <person name="Carrere S."/>
        </authorList>
    </citation>
    <scope>NUCLEOTIDE SEQUENCE</scope>
    <source>
        <tissue evidence="5">Leaves</tissue>
    </source>
</reference>
<evidence type="ECO:0000313" key="8">
    <source>
        <dbReference type="Proteomes" id="UP000265566"/>
    </source>
</evidence>
<evidence type="ECO:0000313" key="4">
    <source>
        <dbReference type="EMBL" id="KEH22982.1"/>
    </source>
</evidence>
<evidence type="ECO:0000313" key="5">
    <source>
        <dbReference type="EMBL" id="RHN46191.1"/>
    </source>
</evidence>
<dbReference type="SUPFAM" id="SSF51735">
    <property type="entry name" value="NAD(P)-binding Rossmann-fold domains"/>
    <property type="match status" value="1"/>
</dbReference>
<dbReference type="Proteomes" id="UP000002051">
    <property type="component" value="Unassembled WGS sequence"/>
</dbReference>
<gene>
    <name evidence="6" type="primary">25498570</name>
    <name evidence="4" type="ordered locus">MTR_7g063390</name>
    <name evidence="5" type="ORF">MtrunA17_Chr7g0239511</name>
</gene>
<dbReference type="FunFam" id="3.40.50.720:FF:000084">
    <property type="entry name" value="Short-chain dehydrogenase reductase"/>
    <property type="match status" value="1"/>
</dbReference>
<evidence type="ECO:0000256" key="3">
    <source>
        <dbReference type="ARBA" id="ARBA00025714"/>
    </source>
</evidence>
<name>A0A072U041_MEDTR</name>
<dbReference type="KEGG" id="mtr:25498570"/>
<dbReference type="PRINTS" id="PR00080">
    <property type="entry name" value="SDRFAMILY"/>
</dbReference>
<reference evidence="6" key="3">
    <citation type="submission" date="2015-04" db="UniProtKB">
        <authorList>
            <consortium name="EnsemblPlants"/>
        </authorList>
    </citation>
    <scope>IDENTIFICATION</scope>
    <source>
        <strain evidence="6">cv. Jemalong A17</strain>
    </source>
</reference>
<dbReference type="PRINTS" id="PR00081">
    <property type="entry name" value="GDHRDH"/>
</dbReference>